<protein>
    <submittedName>
        <fullName evidence="1">Uncharacterized protein</fullName>
    </submittedName>
</protein>
<dbReference type="STRING" id="60169.A0A1V6N6G7"/>
<dbReference type="EMBL" id="MDYM01000025">
    <property type="protein sequence ID" value="OQD60310.1"/>
    <property type="molecule type" value="Genomic_DNA"/>
</dbReference>
<accession>A0A1V6N6G7</accession>
<sequence>MPSPRDGFYDSVENLVSLIFHQRITMSKKDFAETVQSRMDITLNTTLNTSPADVNHENNMMMSIAVHREFSPFRFVLEATPTRNRYRLEHFPRFGHITLPTDGSKPWEGFSTNLFRRLGQRADATIRFRWEMALLADYVVSVFGLPVPSNRIYILWDESAWEAAVTKADPTWEQRSQSIKSAL</sequence>
<proteinExistence type="predicted"/>
<dbReference type="AlphaFoldDB" id="A0A1V6N6G7"/>
<feature type="non-terminal residue" evidence="1">
    <location>
        <position position="183"/>
    </location>
</feature>
<keyword evidence="2" id="KW-1185">Reference proteome</keyword>
<dbReference type="OrthoDB" id="3000060at2759"/>
<gene>
    <name evidence="1" type="ORF">PENPOL_c025G05755</name>
</gene>
<organism evidence="1 2">
    <name type="scientific">Penicillium polonicum</name>
    <dbReference type="NCBI Taxonomy" id="60169"/>
    <lineage>
        <taxon>Eukaryota</taxon>
        <taxon>Fungi</taxon>
        <taxon>Dikarya</taxon>
        <taxon>Ascomycota</taxon>
        <taxon>Pezizomycotina</taxon>
        <taxon>Eurotiomycetes</taxon>
        <taxon>Eurotiomycetidae</taxon>
        <taxon>Eurotiales</taxon>
        <taxon>Aspergillaceae</taxon>
        <taxon>Penicillium</taxon>
    </lineage>
</organism>
<evidence type="ECO:0000313" key="2">
    <source>
        <dbReference type="Proteomes" id="UP000191408"/>
    </source>
</evidence>
<dbReference type="Proteomes" id="UP000191408">
    <property type="component" value="Unassembled WGS sequence"/>
</dbReference>
<evidence type="ECO:0000313" key="1">
    <source>
        <dbReference type="EMBL" id="OQD60310.1"/>
    </source>
</evidence>
<name>A0A1V6N6G7_PENPO</name>
<reference evidence="2" key="1">
    <citation type="journal article" date="2017" name="Nat. Microbiol.">
        <title>Global analysis of biosynthetic gene clusters reveals vast potential of secondary metabolite production in Penicillium species.</title>
        <authorList>
            <person name="Nielsen J.C."/>
            <person name="Grijseels S."/>
            <person name="Prigent S."/>
            <person name="Ji B."/>
            <person name="Dainat J."/>
            <person name="Nielsen K.F."/>
            <person name="Frisvad J.C."/>
            <person name="Workman M."/>
            <person name="Nielsen J."/>
        </authorList>
    </citation>
    <scope>NUCLEOTIDE SEQUENCE [LARGE SCALE GENOMIC DNA]</scope>
    <source>
        <strain evidence="2">IBT 4502</strain>
    </source>
</reference>
<comment type="caution">
    <text evidence="1">The sequence shown here is derived from an EMBL/GenBank/DDBJ whole genome shotgun (WGS) entry which is preliminary data.</text>
</comment>